<dbReference type="Proteomes" id="UP000239430">
    <property type="component" value="Unassembled WGS sequence"/>
</dbReference>
<organism evidence="1 2">
    <name type="scientific">Neomoorella stamsii</name>
    <dbReference type="NCBI Taxonomy" id="1266720"/>
    <lineage>
        <taxon>Bacteria</taxon>
        <taxon>Bacillati</taxon>
        <taxon>Bacillota</taxon>
        <taxon>Clostridia</taxon>
        <taxon>Neomoorellales</taxon>
        <taxon>Neomoorellaceae</taxon>
        <taxon>Neomoorella</taxon>
    </lineage>
</organism>
<sequence length="50" mass="5553">MLRILGKELDYKENGQNAHGNTDFFRITGFAPGKGGKNIAITPVKFYLNP</sequence>
<protein>
    <submittedName>
        <fullName evidence="1">Uncharacterized protein</fullName>
    </submittedName>
</protein>
<dbReference type="EMBL" id="PVXL01000040">
    <property type="protein sequence ID" value="PRR73451.1"/>
    <property type="molecule type" value="Genomic_DNA"/>
</dbReference>
<comment type="caution">
    <text evidence="1">The sequence shown here is derived from an EMBL/GenBank/DDBJ whole genome shotgun (WGS) entry which is preliminary data.</text>
</comment>
<accession>A0A9X7J2Z9</accession>
<keyword evidence="2" id="KW-1185">Reference proteome</keyword>
<name>A0A9X7J2Z9_9FIRM</name>
<dbReference type="AlphaFoldDB" id="A0A9X7J2Z9"/>
<proteinExistence type="predicted"/>
<evidence type="ECO:0000313" key="1">
    <source>
        <dbReference type="EMBL" id="PRR73451.1"/>
    </source>
</evidence>
<evidence type="ECO:0000313" key="2">
    <source>
        <dbReference type="Proteomes" id="UP000239430"/>
    </source>
</evidence>
<dbReference type="RefSeq" id="WP_161952810.1">
    <property type="nucleotide sequence ID" value="NZ_PVXL01000040.1"/>
</dbReference>
<gene>
    <name evidence="1" type="ORF">MOST_12990</name>
</gene>
<reference evidence="1 2" key="1">
    <citation type="submission" date="2018-03" db="EMBL/GenBank/DDBJ databases">
        <title>Genome sequence of Moorella stamsii DSM 26217.</title>
        <authorList>
            <person name="Poehlein A."/>
            <person name="Daniel R."/>
        </authorList>
    </citation>
    <scope>NUCLEOTIDE SEQUENCE [LARGE SCALE GENOMIC DNA]</scope>
    <source>
        <strain evidence="2">DSM 26217</strain>
    </source>
</reference>